<reference evidence="2 3" key="1">
    <citation type="submission" date="2019-07" db="EMBL/GenBank/DDBJ databases">
        <title>De Novo Assembly of kiwifruit Actinidia rufa.</title>
        <authorList>
            <person name="Sugita-Konishi S."/>
            <person name="Sato K."/>
            <person name="Mori E."/>
            <person name="Abe Y."/>
            <person name="Kisaki G."/>
            <person name="Hamano K."/>
            <person name="Suezawa K."/>
            <person name="Otani M."/>
            <person name="Fukuda T."/>
            <person name="Manabe T."/>
            <person name="Gomi K."/>
            <person name="Tabuchi M."/>
            <person name="Akimitsu K."/>
            <person name="Kataoka I."/>
        </authorList>
    </citation>
    <scope>NUCLEOTIDE SEQUENCE [LARGE SCALE GENOMIC DNA]</scope>
    <source>
        <strain evidence="3">cv. Fuchu</strain>
    </source>
</reference>
<evidence type="ECO:0000313" key="2">
    <source>
        <dbReference type="EMBL" id="GFZ16217.1"/>
    </source>
</evidence>
<comment type="caution">
    <text evidence="2">The sequence shown here is derived from an EMBL/GenBank/DDBJ whole genome shotgun (WGS) entry which is preliminary data.</text>
</comment>
<sequence length="215" mass="23968">MLFSAGIQIKLPEVAEIIMSTCSGKSCNKPPVLTKIEQQRSFALDSRRMAFSDRENAEDKLASGATPIAGDEGESHYSRDDPPQGDKSDHSSLAWNQVARARAQKPVMSKKISFKKLALMAKGEESKSATPATRGIRQELEQFFIDGEWRAVREDHGVIIGRPRDVVEMESQGHLILIVNGEVKTGSELTELRRFDYGEVNPSIGDLWRCPYFSK</sequence>
<organism evidence="2 3">
    <name type="scientific">Actinidia rufa</name>
    <dbReference type="NCBI Taxonomy" id="165716"/>
    <lineage>
        <taxon>Eukaryota</taxon>
        <taxon>Viridiplantae</taxon>
        <taxon>Streptophyta</taxon>
        <taxon>Embryophyta</taxon>
        <taxon>Tracheophyta</taxon>
        <taxon>Spermatophyta</taxon>
        <taxon>Magnoliopsida</taxon>
        <taxon>eudicotyledons</taxon>
        <taxon>Gunneridae</taxon>
        <taxon>Pentapetalae</taxon>
        <taxon>asterids</taxon>
        <taxon>Ericales</taxon>
        <taxon>Actinidiaceae</taxon>
        <taxon>Actinidia</taxon>
    </lineage>
</organism>
<gene>
    <name evidence="2" type="ORF">Acr_25g0006260</name>
</gene>
<dbReference type="EMBL" id="BJWL01000025">
    <property type="protein sequence ID" value="GFZ16217.1"/>
    <property type="molecule type" value="Genomic_DNA"/>
</dbReference>
<dbReference type="Proteomes" id="UP000585474">
    <property type="component" value="Unassembled WGS sequence"/>
</dbReference>
<evidence type="ECO:0000256" key="1">
    <source>
        <dbReference type="SAM" id="MobiDB-lite"/>
    </source>
</evidence>
<feature type="compositionally biased region" description="Basic and acidic residues" evidence="1">
    <location>
        <begin position="47"/>
        <end position="61"/>
    </location>
</feature>
<dbReference type="AlphaFoldDB" id="A0A7J0GZF6"/>
<accession>A0A7J0GZF6</accession>
<proteinExistence type="predicted"/>
<feature type="compositionally biased region" description="Basic and acidic residues" evidence="1">
    <location>
        <begin position="73"/>
        <end position="90"/>
    </location>
</feature>
<feature type="region of interest" description="Disordered" evidence="1">
    <location>
        <begin position="47"/>
        <end position="91"/>
    </location>
</feature>
<evidence type="ECO:0000313" key="3">
    <source>
        <dbReference type="Proteomes" id="UP000585474"/>
    </source>
</evidence>
<protein>
    <submittedName>
        <fullName evidence="2">Uncharacterized protein</fullName>
    </submittedName>
</protein>
<name>A0A7J0GZF6_9ERIC</name>
<keyword evidence="3" id="KW-1185">Reference proteome</keyword>